<dbReference type="PROSITE" id="PS50835">
    <property type="entry name" value="IG_LIKE"/>
    <property type="match status" value="3"/>
</dbReference>
<protein>
    <recommendedName>
        <fullName evidence="10">Ig-like domain-containing protein</fullName>
    </recommendedName>
</protein>
<evidence type="ECO:0000256" key="9">
    <source>
        <dbReference type="SAM" id="MobiDB-lite"/>
    </source>
</evidence>
<comment type="caution">
    <text evidence="11">The sequence shown here is derived from an EMBL/GenBank/DDBJ whole genome shotgun (WGS) entry which is preliminary data.</text>
</comment>
<dbReference type="GO" id="GO:0005886">
    <property type="term" value="C:plasma membrane"/>
    <property type="evidence" value="ECO:0007669"/>
    <property type="project" value="UniProtKB-SubCell"/>
</dbReference>
<dbReference type="Pfam" id="PF13927">
    <property type="entry name" value="Ig_3"/>
    <property type="match status" value="2"/>
</dbReference>
<organism evidence="11 12">
    <name type="scientific">Mesorhabditis spiculigera</name>
    <dbReference type="NCBI Taxonomy" id="96644"/>
    <lineage>
        <taxon>Eukaryota</taxon>
        <taxon>Metazoa</taxon>
        <taxon>Ecdysozoa</taxon>
        <taxon>Nematoda</taxon>
        <taxon>Chromadorea</taxon>
        <taxon>Rhabditida</taxon>
        <taxon>Rhabditina</taxon>
        <taxon>Rhabditomorpha</taxon>
        <taxon>Rhabditoidea</taxon>
        <taxon>Rhabditidae</taxon>
        <taxon>Mesorhabditinae</taxon>
        <taxon>Mesorhabditis</taxon>
    </lineage>
</organism>
<evidence type="ECO:0000313" key="12">
    <source>
        <dbReference type="Proteomes" id="UP001177023"/>
    </source>
</evidence>
<comment type="subcellular location">
    <subcellularLocation>
        <location evidence="1">Cell membrane</location>
    </subcellularLocation>
</comment>
<keyword evidence="2" id="KW-1003">Cell membrane</keyword>
<dbReference type="EMBL" id="CATQJA010002617">
    <property type="protein sequence ID" value="CAJ0573318.1"/>
    <property type="molecule type" value="Genomic_DNA"/>
</dbReference>
<dbReference type="Proteomes" id="UP001177023">
    <property type="component" value="Unassembled WGS sequence"/>
</dbReference>
<feature type="domain" description="Ig-like" evidence="10">
    <location>
        <begin position="144"/>
        <end position="238"/>
    </location>
</feature>
<dbReference type="PANTHER" id="PTHR12231">
    <property type="entry name" value="CTX-RELATED TYPE I TRANSMEMBRANE PROTEIN"/>
    <property type="match status" value="1"/>
</dbReference>
<dbReference type="InterPro" id="IPR003599">
    <property type="entry name" value="Ig_sub"/>
</dbReference>
<keyword evidence="4" id="KW-0677">Repeat</keyword>
<dbReference type="SMART" id="SM00409">
    <property type="entry name" value="IG"/>
    <property type="match status" value="3"/>
</dbReference>
<gene>
    <name evidence="11" type="ORF">MSPICULIGERA_LOCUS11679</name>
</gene>
<dbReference type="PANTHER" id="PTHR12231:SF253">
    <property type="entry name" value="DPR-INTERACTING PROTEIN ETA, ISOFORM B-RELATED"/>
    <property type="match status" value="1"/>
</dbReference>
<dbReference type="GO" id="GO:0043005">
    <property type="term" value="C:neuron projection"/>
    <property type="evidence" value="ECO:0007669"/>
    <property type="project" value="TreeGrafter"/>
</dbReference>
<evidence type="ECO:0000256" key="5">
    <source>
        <dbReference type="ARBA" id="ARBA00023136"/>
    </source>
</evidence>
<feature type="domain" description="Ig-like" evidence="10">
    <location>
        <begin position="36"/>
        <end position="127"/>
    </location>
</feature>
<evidence type="ECO:0000256" key="7">
    <source>
        <dbReference type="ARBA" id="ARBA00023180"/>
    </source>
</evidence>
<accession>A0AA36CS49</accession>
<keyword evidence="12" id="KW-1185">Reference proteome</keyword>
<evidence type="ECO:0000256" key="1">
    <source>
        <dbReference type="ARBA" id="ARBA00004236"/>
    </source>
</evidence>
<evidence type="ECO:0000256" key="8">
    <source>
        <dbReference type="ARBA" id="ARBA00023319"/>
    </source>
</evidence>
<evidence type="ECO:0000313" key="11">
    <source>
        <dbReference type="EMBL" id="CAJ0573318.1"/>
    </source>
</evidence>
<reference evidence="11" key="1">
    <citation type="submission" date="2023-06" db="EMBL/GenBank/DDBJ databases">
        <authorList>
            <person name="Delattre M."/>
        </authorList>
    </citation>
    <scope>NUCLEOTIDE SEQUENCE</scope>
    <source>
        <strain evidence="11">AF72</strain>
    </source>
</reference>
<evidence type="ECO:0000259" key="10">
    <source>
        <dbReference type="PROSITE" id="PS50835"/>
    </source>
</evidence>
<dbReference type="InterPro" id="IPR051170">
    <property type="entry name" value="Neural/epithelial_adhesion"/>
</dbReference>
<dbReference type="InterPro" id="IPR036179">
    <property type="entry name" value="Ig-like_dom_sf"/>
</dbReference>
<dbReference type="Gene3D" id="2.60.40.10">
    <property type="entry name" value="Immunoglobulins"/>
    <property type="match status" value="3"/>
</dbReference>
<dbReference type="SMART" id="SM00408">
    <property type="entry name" value="IGc2"/>
    <property type="match status" value="3"/>
</dbReference>
<keyword evidence="3" id="KW-0732">Signal</keyword>
<keyword evidence="6" id="KW-1015">Disulfide bond</keyword>
<dbReference type="AlphaFoldDB" id="A0AA36CS49"/>
<dbReference type="FunFam" id="2.60.40.10:FF:000032">
    <property type="entry name" value="palladin isoform X1"/>
    <property type="match status" value="1"/>
</dbReference>
<keyword evidence="5" id="KW-0472">Membrane</keyword>
<dbReference type="FunFam" id="2.60.40.10:FF:000328">
    <property type="entry name" value="CLUMA_CG000981, isoform A"/>
    <property type="match status" value="1"/>
</dbReference>
<evidence type="ECO:0000256" key="3">
    <source>
        <dbReference type="ARBA" id="ARBA00022729"/>
    </source>
</evidence>
<evidence type="ECO:0000256" key="2">
    <source>
        <dbReference type="ARBA" id="ARBA00022475"/>
    </source>
</evidence>
<dbReference type="InterPro" id="IPR013783">
    <property type="entry name" value="Ig-like_fold"/>
</dbReference>
<feature type="non-terminal residue" evidence="11">
    <location>
        <position position="1"/>
    </location>
</feature>
<keyword evidence="8" id="KW-0393">Immunoglobulin domain</keyword>
<evidence type="ECO:0000256" key="6">
    <source>
        <dbReference type="ARBA" id="ARBA00023157"/>
    </source>
</evidence>
<proteinExistence type="predicted"/>
<dbReference type="InterPro" id="IPR003598">
    <property type="entry name" value="Ig_sub2"/>
</dbReference>
<keyword evidence="7" id="KW-0325">Glycoprotein</keyword>
<sequence length="376" mass="41868">MELLATPLPPIRYEPSLLMFPTLLCQIFSVCTRHPPPVIEPMSMQTATALLGQDAEFLCKVGDLGRHKVAFLKAGTPPRLISFDEKIFRNVQKYELRPRGGPQGDEWRLIVRNSKPEDRGNYTCQINTDPVIAKIGELQLKVPPSVSRNTPSAVEVREGHNVTLHCKAEGTPEPSVIWRRADRQIIRFNGATGYGATIHKGAQLHLVRVSRKHMAEYVCVASNGLPPDESWTVRLMVTFPPLVLAKQSMVSAKRGAVARLACDVESWPRPEVTWEKEGVPVFDSDHYATSQIVSQPYHTSHILEIRKVTVDHFGNYRCIARNENGQHHGEVYLQGGGGADDEDTVAGPDFERNTVRRENEQLHPPAPPPVSATGTF</sequence>
<feature type="region of interest" description="Disordered" evidence="9">
    <location>
        <begin position="356"/>
        <end position="376"/>
    </location>
</feature>
<name>A0AA36CS49_9BILA</name>
<evidence type="ECO:0000256" key="4">
    <source>
        <dbReference type="ARBA" id="ARBA00022737"/>
    </source>
</evidence>
<feature type="domain" description="Ig-like" evidence="10">
    <location>
        <begin position="240"/>
        <end position="334"/>
    </location>
</feature>
<dbReference type="InterPro" id="IPR007110">
    <property type="entry name" value="Ig-like_dom"/>
</dbReference>
<dbReference type="SUPFAM" id="SSF48726">
    <property type="entry name" value="Immunoglobulin"/>
    <property type="match status" value="3"/>
</dbReference>